<name>A0A8J2IA68_9PLEO</name>
<dbReference type="PANTHER" id="PTHR43976:SF16">
    <property type="entry name" value="SHORT-CHAIN DEHYDROGENASE_REDUCTASE FAMILY PROTEIN"/>
    <property type="match status" value="1"/>
</dbReference>
<dbReference type="AlphaFoldDB" id="A0A8J2IA68"/>
<accession>A0A8J2IA68</accession>
<dbReference type="Gene3D" id="3.40.50.720">
    <property type="entry name" value="NAD(P)-binding Rossmann-like Domain"/>
    <property type="match status" value="1"/>
</dbReference>
<comment type="caution">
    <text evidence="3">The sequence shown here is derived from an EMBL/GenBank/DDBJ whole genome shotgun (WGS) entry which is preliminary data.</text>
</comment>
<evidence type="ECO:0000256" key="1">
    <source>
        <dbReference type="ARBA" id="ARBA00006484"/>
    </source>
</evidence>
<protein>
    <submittedName>
        <fullName evidence="3">Uncharacterized protein</fullName>
    </submittedName>
</protein>
<dbReference type="GO" id="GO:0016491">
    <property type="term" value="F:oxidoreductase activity"/>
    <property type="evidence" value="ECO:0007669"/>
    <property type="project" value="UniProtKB-KW"/>
</dbReference>
<keyword evidence="2" id="KW-0560">Oxidoreductase</keyword>
<dbReference type="EMBL" id="CAJRGZ010000030">
    <property type="protein sequence ID" value="CAG5184562.1"/>
    <property type="molecule type" value="Genomic_DNA"/>
</dbReference>
<dbReference type="Gene3D" id="3.80.10.10">
    <property type="entry name" value="Ribonuclease Inhibitor"/>
    <property type="match status" value="1"/>
</dbReference>
<evidence type="ECO:0000313" key="3">
    <source>
        <dbReference type="EMBL" id="CAG5184562.1"/>
    </source>
</evidence>
<reference evidence="3" key="1">
    <citation type="submission" date="2021-05" db="EMBL/GenBank/DDBJ databases">
        <authorList>
            <person name="Stam R."/>
        </authorList>
    </citation>
    <scope>NUCLEOTIDE SEQUENCE</scope>
    <source>
        <strain evidence="3">CS162</strain>
    </source>
</reference>
<keyword evidence="4" id="KW-1185">Reference proteome</keyword>
<dbReference type="SUPFAM" id="SSF51735">
    <property type="entry name" value="NAD(P)-binding Rossmann-fold domains"/>
    <property type="match status" value="1"/>
</dbReference>
<dbReference type="RefSeq" id="XP_043174546.1">
    <property type="nucleotide sequence ID" value="XM_043318611.1"/>
</dbReference>
<dbReference type="GeneID" id="67011191"/>
<dbReference type="Proteomes" id="UP000676310">
    <property type="component" value="Unassembled WGS sequence"/>
</dbReference>
<dbReference type="PANTHER" id="PTHR43976">
    <property type="entry name" value="SHORT CHAIN DEHYDROGENASE"/>
    <property type="match status" value="1"/>
</dbReference>
<dbReference type="PRINTS" id="PR00081">
    <property type="entry name" value="GDHRDH"/>
</dbReference>
<dbReference type="InterPro" id="IPR036291">
    <property type="entry name" value="NAD(P)-bd_dom_sf"/>
</dbReference>
<dbReference type="InterPro" id="IPR051911">
    <property type="entry name" value="SDR_oxidoreductase"/>
</dbReference>
<comment type="similarity">
    <text evidence="1">Belongs to the short-chain dehydrogenases/reductases (SDR) family.</text>
</comment>
<gene>
    <name evidence="3" type="ORF">ALTATR162_LOCUS10971</name>
</gene>
<sequence>MPAPQVWLITGTSSGFGAALVQNLLVRGDKVIATARSLSKIEHFETLCAATLQLDVTASTAELENIAKEAIAIYGRIDVPVNNAGYSLFGFWSNYRQWLRRPQDYEEDFHRMYDMSDFEVDDNGEYRGIHRLAAARLARPEKERGLIEEAETIWEGKVAKQCEKKEKNLAALVKLFRHMPQLKAIEIREWSCNLSEYGFEGRVDHEVCEQFASCSTTWKHLKLLSSAIKVSKSNVKSLFLPKIDLSSITTTVAIDDLFSSLTALSFNTETTDPDLVEASNTNVSLFATLIRRASHTLQFLEFRNCTTSHPHLPPGGNYVLKKLFNVSNDADSTDITPLIFPELKTLKLRSLYLDTPTLIAFVSRQPQLQYAHFDYIYLTPVGYKWCDVAERLPLSCSKLYISRSGHDKFDPDTPTVNGHMRAFLPYKEGFPANSDWQVNEAFVERKMDDDEDARKDCGWHMAPGPPGAQSGARGLYGNRTREEFRATYRLAYDCAEFRRI</sequence>
<dbReference type="InterPro" id="IPR002347">
    <property type="entry name" value="SDR_fam"/>
</dbReference>
<dbReference type="InterPro" id="IPR032675">
    <property type="entry name" value="LRR_dom_sf"/>
</dbReference>
<evidence type="ECO:0000256" key="2">
    <source>
        <dbReference type="ARBA" id="ARBA00023002"/>
    </source>
</evidence>
<evidence type="ECO:0000313" key="4">
    <source>
        <dbReference type="Proteomes" id="UP000676310"/>
    </source>
</evidence>
<dbReference type="OrthoDB" id="3792523at2759"/>
<proteinExistence type="inferred from homology"/>
<dbReference type="SUPFAM" id="SSF52047">
    <property type="entry name" value="RNI-like"/>
    <property type="match status" value="1"/>
</dbReference>
<organism evidence="3 4">
    <name type="scientific">Alternaria atra</name>
    <dbReference type="NCBI Taxonomy" id="119953"/>
    <lineage>
        <taxon>Eukaryota</taxon>
        <taxon>Fungi</taxon>
        <taxon>Dikarya</taxon>
        <taxon>Ascomycota</taxon>
        <taxon>Pezizomycotina</taxon>
        <taxon>Dothideomycetes</taxon>
        <taxon>Pleosporomycetidae</taxon>
        <taxon>Pleosporales</taxon>
        <taxon>Pleosporineae</taxon>
        <taxon>Pleosporaceae</taxon>
        <taxon>Alternaria</taxon>
        <taxon>Alternaria sect. Ulocladioides</taxon>
    </lineage>
</organism>
<dbReference type="Pfam" id="PF00106">
    <property type="entry name" value="adh_short"/>
    <property type="match status" value="1"/>
</dbReference>